<protein>
    <submittedName>
        <fullName evidence="1">Uncharacterized protein</fullName>
    </submittedName>
</protein>
<dbReference type="AlphaFoldDB" id="A0A176WSY9"/>
<dbReference type="EMBL" id="LVLJ01000107">
    <property type="protein sequence ID" value="OAE35635.1"/>
    <property type="molecule type" value="Genomic_DNA"/>
</dbReference>
<evidence type="ECO:0000313" key="2">
    <source>
        <dbReference type="Proteomes" id="UP000077202"/>
    </source>
</evidence>
<reference evidence="1" key="1">
    <citation type="submission" date="2016-03" db="EMBL/GenBank/DDBJ databases">
        <title>Mechanisms controlling the formation of the plant cell surface in tip-growing cells are functionally conserved among land plants.</title>
        <authorList>
            <person name="Honkanen S."/>
            <person name="Jones V.A."/>
            <person name="Morieri G."/>
            <person name="Champion C."/>
            <person name="Hetherington A.J."/>
            <person name="Kelly S."/>
            <person name="Saint-Marcoux D."/>
            <person name="Proust H."/>
            <person name="Prescott H."/>
            <person name="Dolan L."/>
        </authorList>
    </citation>
    <scope>NUCLEOTIDE SEQUENCE [LARGE SCALE GENOMIC DNA]</scope>
    <source>
        <tissue evidence="1">Whole gametophyte</tissue>
    </source>
</reference>
<sequence>MGNPKFFDGIHISGVKHFIVWPSSTEQTSAAFKIYIDHKKLSFHRLIDCPVHTVFYTQSIQELAELQALHVQLTGSSCLSYEWITEAQGSLENCTHDQIDDSVSSLGSVLLLALPRCGGEGWEGEAHYYSRSNLSTALTELIVVYMAALTLQCCFLGTLTGLGYRMCTNDAGACEYFWFTWTSHKTSSYSPTGLRRSEERVIDAFELEHQSLAGQSRPNNGICVH</sequence>
<comment type="caution">
    <text evidence="1">The sequence shown here is derived from an EMBL/GenBank/DDBJ whole genome shotgun (WGS) entry which is preliminary data.</text>
</comment>
<evidence type="ECO:0000313" key="1">
    <source>
        <dbReference type="EMBL" id="OAE35635.1"/>
    </source>
</evidence>
<gene>
    <name evidence="1" type="ORF">AXG93_645s1050</name>
</gene>
<keyword evidence="2" id="KW-1185">Reference proteome</keyword>
<dbReference type="Proteomes" id="UP000077202">
    <property type="component" value="Unassembled WGS sequence"/>
</dbReference>
<proteinExistence type="predicted"/>
<organism evidence="1 2">
    <name type="scientific">Marchantia polymorpha subsp. ruderalis</name>
    <dbReference type="NCBI Taxonomy" id="1480154"/>
    <lineage>
        <taxon>Eukaryota</taxon>
        <taxon>Viridiplantae</taxon>
        <taxon>Streptophyta</taxon>
        <taxon>Embryophyta</taxon>
        <taxon>Marchantiophyta</taxon>
        <taxon>Marchantiopsida</taxon>
        <taxon>Marchantiidae</taxon>
        <taxon>Marchantiales</taxon>
        <taxon>Marchantiaceae</taxon>
        <taxon>Marchantia</taxon>
    </lineage>
</organism>
<name>A0A176WSY9_MARPO</name>
<accession>A0A176WSY9</accession>